<feature type="coiled-coil region" evidence="1">
    <location>
        <begin position="780"/>
        <end position="836"/>
    </location>
</feature>
<dbReference type="AlphaFoldDB" id="A0A034VR35"/>
<proteinExistence type="predicted"/>
<feature type="coiled-coil region" evidence="1">
    <location>
        <begin position="462"/>
        <end position="524"/>
    </location>
</feature>
<dbReference type="GO" id="GO:0035082">
    <property type="term" value="P:axoneme assembly"/>
    <property type="evidence" value="ECO:0007669"/>
    <property type="project" value="InterPro"/>
</dbReference>
<reference evidence="3" key="1">
    <citation type="journal article" date="2014" name="BMC Genomics">
        <title>Characterizing the developmental transcriptome of the oriental fruit fly, Bactrocera dorsalis (Diptera: Tephritidae) through comparative genomic analysis with Drosophila melanogaster utilizing modENCODE datasets.</title>
        <authorList>
            <person name="Geib S.M."/>
            <person name="Calla B."/>
            <person name="Hall B."/>
            <person name="Hou S."/>
            <person name="Manoukis N.C."/>
        </authorList>
    </citation>
    <scope>NUCLEOTIDE SEQUENCE</scope>
    <source>
        <strain evidence="3">Punador</strain>
    </source>
</reference>
<feature type="coiled-coil region" evidence="1">
    <location>
        <begin position="646"/>
        <end position="687"/>
    </location>
</feature>
<feature type="region of interest" description="Disordered" evidence="2">
    <location>
        <begin position="1"/>
        <end position="58"/>
    </location>
</feature>
<feature type="coiled-coil region" evidence="1">
    <location>
        <begin position="231"/>
        <end position="279"/>
    </location>
</feature>
<evidence type="ECO:0000256" key="1">
    <source>
        <dbReference type="SAM" id="Coils"/>
    </source>
</evidence>
<accession>A0A034VR35</accession>
<evidence type="ECO:0000256" key="2">
    <source>
        <dbReference type="SAM" id="MobiDB-lite"/>
    </source>
</evidence>
<organism evidence="3">
    <name type="scientific">Bactrocera dorsalis</name>
    <name type="common">Oriental fruit fly</name>
    <name type="synonym">Dacus dorsalis</name>
    <dbReference type="NCBI Taxonomy" id="27457"/>
    <lineage>
        <taxon>Eukaryota</taxon>
        <taxon>Metazoa</taxon>
        <taxon>Ecdysozoa</taxon>
        <taxon>Arthropoda</taxon>
        <taxon>Hexapoda</taxon>
        <taxon>Insecta</taxon>
        <taxon>Pterygota</taxon>
        <taxon>Neoptera</taxon>
        <taxon>Endopterygota</taxon>
        <taxon>Diptera</taxon>
        <taxon>Brachycera</taxon>
        <taxon>Muscomorpha</taxon>
        <taxon>Tephritoidea</taxon>
        <taxon>Tephritidae</taxon>
        <taxon>Bactrocera</taxon>
        <taxon>Bactrocera</taxon>
    </lineage>
</organism>
<feature type="compositionally biased region" description="Basic and acidic residues" evidence="2">
    <location>
        <begin position="22"/>
        <end position="56"/>
    </location>
</feature>
<dbReference type="PANTHER" id="PTHR16275">
    <property type="entry name" value="COILED-COIL DOMAIN-CONTAINING PROTEIN 40"/>
    <property type="match status" value="1"/>
</dbReference>
<protein>
    <submittedName>
        <fullName evidence="3">Coiled-coil domain-containing protein 40</fullName>
    </submittedName>
</protein>
<dbReference type="OrthoDB" id="188741at2759"/>
<dbReference type="PANTHER" id="PTHR16275:SF8">
    <property type="entry name" value="COILED-COIL DOMAIN-CONTAINING PROTEIN 40"/>
    <property type="match status" value="1"/>
</dbReference>
<dbReference type="GO" id="GO:0005737">
    <property type="term" value="C:cytoplasm"/>
    <property type="evidence" value="ECO:0007669"/>
    <property type="project" value="TreeGrafter"/>
</dbReference>
<evidence type="ECO:0000313" key="3">
    <source>
        <dbReference type="EMBL" id="JAC44260.1"/>
    </source>
</evidence>
<keyword evidence="1" id="KW-0175">Coiled coil</keyword>
<dbReference type="InterPro" id="IPR037386">
    <property type="entry name" value="CCDC40"/>
</dbReference>
<gene>
    <name evidence="3" type="primary">CCD40</name>
</gene>
<feature type="coiled-coil region" evidence="1">
    <location>
        <begin position="77"/>
        <end position="178"/>
    </location>
</feature>
<sequence length="920" mass="108640">MMSDEKQTENVAQPASGVDSGPEPRSESEQERANDTHSECDFARLPEPPKPEEPEPVRLALLPPDHPLLQKFQANLKDYLLRTKEQLKNEIAEIKYQLKLKEAAREEQGAKLYDLQQGINRQNEQLEDYVQQIQTNMQKRVEMESEVTQLKAEYEQRLQTKKEQKQKYNKRMVELENMNTLEGHIRNWADEVKDEVKNAKRIVHRDTQLQKQLSEDKKKSDMLFYHLDVEVKRKEHEVELVRSELQDMRDITDVLKTSINDANTDLEVLQTEHKRLTQAWSEVIVAIQHRDKILYQAQQSMGKEKESITLNTMSIESIKKQITKETKQNEKLESFKSRLLADCGNLKRECQKQAETLLGLQVKLDELPLWLKQNEKDLIEANREGTNLETEIRRMQWKSDKLYAKKYQMEENMLKLAQDQLITDKASQYRLKLLREAQETRRGTELNLAVVQSQLSDTLLDTERYRGILVKLNQDNEELEKKLHSVDHNAELIVAEMHALETQIDIKMKKIDRLSSRLEEINRMGEEAANSVQTKKIKILERGILATEQQIRELQQFWLMMQNHYVNLSEKRNNQLTEIQVTQKQLRIIKQKSLKIDIDLEKQEEATKELEHDIQIYLTKVELLNKKMCNARQQHDNEENECQMEHNELVLKLKDHEMNVLNMEAEIDELQDEIDHYKDLVLDKHRESLSWETKYKLIEETLRWRKDETSLTSEIGNMKSEIHRMKIRFQHLARAQEKLAQDLQHGVAHREHIYIAASAKKLAEVKAQRIKTGISSQQKVIDLRNRLKKIQNEISVISDEQLVKVTRDNERIRADLTRLYEDIEREKALDEELRQKIDDSLLLKHYNLERIVRKQNRAKSYRRLGLGTSSPKIRSETTLNQLVQKQMEINDNLLEVVQILNTEFPEKKKFFAKVTQVLRD</sequence>
<dbReference type="EMBL" id="GAKP01014692">
    <property type="protein sequence ID" value="JAC44260.1"/>
    <property type="molecule type" value="Transcribed_RNA"/>
</dbReference>
<name>A0A034VR35_BACDO</name>